<gene>
    <name evidence="1" type="ORF">NCTC13294_01641</name>
</gene>
<protein>
    <submittedName>
        <fullName evidence="1">Bacterial protein of uncharacterized function (DUF945)</fullName>
    </submittedName>
</protein>
<reference evidence="1 2" key="1">
    <citation type="submission" date="2018-06" db="EMBL/GenBank/DDBJ databases">
        <authorList>
            <consortium name="Pathogen Informatics"/>
            <person name="Doyle S."/>
        </authorList>
    </citation>
    <scope>NUCLEOTIDE SEQUENCE [LARGE SCALE GENOMIC DNA]</scope>
    <source>
        <strain evidence="1 2">NCTC13294</strain>
    </source>
</reference>
<sequence>MPNITQNRFTKILAFVAIVWLLIALAAPSFLAPALEKHTRAFFNSADIQRLHDKGIELSLENYQRNYFSSRADIRLSIRPFSGQPTWYSTTLHARIHHAPLVNSGINLFSATLTNSATDGSLAAYIPDNHLHIKASLAALGQLHQTIRIQKNETPNLSSEGISLSWHSHIRHPNQGNGEWLLGSQQWQKNGARLSIARSGGTYRSDGDSLRLNAAQINLSYTNAVQQQQDIVLYNLQGNLTREESRYSIEDLTIKSKNAQGATQTQRLQQSLITAHRRENGSLRNLEAQATTTFDLPLLKAYSGDRLYLSLQQESGGNRLILTSNKEQTTHLSGSLLFPLLFPPPYSTAQLNGTRGEFLLYGEHARQSGLLPVLALTLGNDRLRADADGNYPLHVDINGNEVRINGKTVALLH</sequence>
<accession>A0A381EAL0</accession>
<organism evidence="1 2">
    <name type="scientific">Cardiobacterium valvarum</name>
    <dbReference type="NCBI Taxonomy" id="194702"/>
    <lineage>
        <taxon>Bacteria</taxon>
        <taxon>Pseudomonadati</taxon>
        <taxon>Pseudomonadota</taxon>
        <taxon>Gammaproteobacteria</taxon>
        <taxon>Cardiobacteriales</taxon>
        <taxon>Cardiobacteriaceae</taxon>
        <taxon>Cardiobacterium</taxon>
    </lineage>
</organism>
<evidence type="ECO:0000313" key="1">
    <source>
        <dbReference type="EMBL" id="SUX23980.1"/>
    </source>
</evidence>
<evidence type="ECO:0000313" key="2">
    <source>
        <dbReference type="Proteomes" id="UP000254572"/>
    </source>
</evidence>
<keyword evidence="2" id="KW-1185">Reference proteome</keyword>
<dbReference type="InterPro" id="IPR010352">
    <property type="entry name" value="DUF945"/>
</dbReference>
<proteinExistence type="predicted"/>
<dbReference type="OrthoDB" id="6320601at2"/>
<dbReference type="Proteomes" id="UP000254572">
    <property type="component" value="Unassembled WGS sequence"/>
</dbReference>
<name>A0A381EAL0_9GAMM</name>
<dbReference type="RefSeq" id="WP_115611874.1">
    <property type="nucleotide sequence ID" value="NZ_JBHLZC010000002.1"/>
</dbReference>
<dbReference type="AlphaFoldDB" id="A0A381EAL0"/>
<dbReference type="Pfam" id="PF06097">
    <property type="entry name" value="DUF945"/>
    <property type="match status" value="1"/>
</dbReference>
<dbReference type="EMBL" id="UFUW01000001">
    <property type="protein sequence ID" value="SUX23980.1"/>
    <property type="molecule type" value="Genomic_DNA"/>
</dbReference>